<proteinExistence type="predicted"/>
<dbReference type="PANTHER" id="PTHR48084">
    <property type="entry name" value="2-OXOGLUTARATE OXIDOREDUCTASE SUBUNIT KORB-RELATED"/>
    <property type="match status" value="1"/>
</dbReference>
<sequence length="277" mass="30195">MPKIGEDLTSYLRQNMMPTVWCPGCGHGNIFRAITESFRQLELDPSRIAVLGGIGCSGRTPFYFNTNAMHTTHGRVLAFATGLKLANPGLTVVVTMGDGDALAIGAGHFVHAARRNIDLTAILYNNSIYGMTGGQEAPSTPLAFRSTTSPFGSIEPAFDTVELALAAGATYVARTTTFDFADMPRYIAEAIAHPGFSVVEILSQCPTYFGRLNRLGEAPELLDYERTHTFLREDAPLLTKEEMVGKLPLGVFRNEIRPEYTKEYAKLCEAQGGNYSV</sequence>
<dbReference type="SUPFAM" id="SSF52518">
    <property type="entry name" value="Thiamin diphosphate-binding fold (THDP-binding)"/>
    <property type="match status" value="1"/>
</dbReference>
<protein>
    <submittedName>
        <fullName evidence="3">2-oxoacid:ferredoxin oxidoreductase subunit beta</fullName>
    </submittedName>
</protein>
<dbReference type="GO" id="GO:0045333">
    <property type="term" value="P:cellular respiration"/>
    <property type="evidence" value="ECO:0007669"/>
    <property type="project" value="UniProtKB-ARBA"/>
</dbReference>
<evidence type="ECO:0000313" key="3">
    <source>
        <dbReference type="EMBL" id="PSR30844.1"/>
    </source>
</evidence>
<dbReference type="InterPro" id="IPR051457">
    <property type="entry name" value="2-oxoacid:Fd_oxidoreductase"/>
</dbReference>
<dbReference type="CDD" id="cd03375">
    <property type="entry name" value="TPP_OGFOR"/>
    <property type="match status" value="1"/>
</dbReference>
<dbReference type="Pfam" id="PF02775">
    <property type="entry name" value="TPP_enzyme_C"/>
    <property type="match status" value="1"/>
</dbReference>
<reference evidence="3 4" key="1">
    <citation type="journal article" date="2014" name="BMC Genomics">
        <title>Comparison of environmental and isolate Sulfobacillus genomes reveals diverse carbon, sulfur, nitrogen, and hydrogen metabolisms.</title>
        <authorList>
            <person name="Justice N.B."/>
            <person name="Norman A."/>
            <person name="Brown C.T."/>
            <person name="Singh A."/>
            <person name="Thomas B.C."/>
            <person name="Banfield J.F."/>
        </authorList>
    </citation>
    <scope>NUCLEOTIDE SEQUENCE [LARGE SCALE GENOMIC DNA]</scope>
    <source>
        <strain evidence="3">AMDSBA1</strain>
    </source>
</reference>
<dbReference type="GO" id="GO:0030976">
    <property type="term" value="F:thiamine pyrophosphate binding"/>
    <property type="evidence" value="ECO:0007669"/>
    <property type="project" value="InterPro"/>
</dbReference>
<dbReference type="Proteomes" id="UP000242699">
    <property type="component" value="Unassembled WGS sequence"/>
</dbReference>
<evidence type="ECO:0000256" key="1">
    <source>
        <dbReference type="ARBA" id="ARBA00023002"/>
    </source>
</evidence>
<dbReference type="PANTHER" id="PTHR48084:SF1">
    <property type="entry name" value="2-OXOGLUTARATE SYNTHASE SUBUNIT KORB"/>
    <property type="match status" value="1"/>
</dbReference>
<gene>
    <name evidence="3" type="ORF">C7B43_04090</name>
</gene>
<keyword evidence="1" id="KW-0560">Oxidoreductase</keyword>
<feature type="domain" description="Thiamine pyrophosphate enzyme TPP-binding" evidence="2">
    <location>
        <begin position="54"/>
        <end position="201"/>
    </location>
</feature>
<dbReference type="InterPro" id="IPR029061">
    <property type="entry name" value="THDP-binding"/>
</dbReference>
<name>A0A2T2X8K7_9FIRM</name>
<comment type="caution">
    <text evidence="3">The sequence shown here is derived from an EMBL/GenBank/DDBJ whole genome shotgun (WGS) entry which is preliminary data.</text>
</comment>
<evidence type="ECO:0000259" key="2">
    <source>
        <dbReference type="Pfam" id="PF02775"/>
    </source>
</evidence>
<organism evidence="3 4">
    <name type="scientific">Sulfobacillus benefaciens</name>
    <dbReference type="NCBI Taxonomy" id="453960"/>
    <lineage>
        <taxon>Bacteria</taxon>
        <taxon>Bacillati</taxon>
        <taxon>Bacillota</taxon>
        <taxon>Clostridia</taxon>
        <taxon>Eubacteriales</taxon>
        <taxon>Clostridiales Family XVII. Incertae Sedis</taxon>
        <taxon>Sulfobacillus</taxon>
    </lineage>
</organism>
<dbReference type="Gene3D" id="3.40.50.970">
    <property type="match status" value="1"/>
</dbReference>
<accession>A0A2T2X8K7</accession>
<evidence type="ECO:0000313" key="4">
    <source>
        <dbReference type="Proteomes" id="UP000242699"/>
    </source>
</evidence>
<dbReference type="EMBL" id="PXYT01000006">
    <property type="protein sequence ID" value="PSR30844.1"/>
    <property type="molecule type" value="Genomic_DNA"/>
</dbReference>
<dbReference type="AlphaFoldDB" id="A0A2T2X8K7"/>
<dbReference type="InterPro" id="IPR011766">
    <property type="entry name" value="TPP_enzyme_TPP-bd"/>
</dbReference>
<dbReference type="GO" id="GO:0016625">
    <property type="term" value="F:oxidoreductase activity, acting on the aldehyde or oxo group of donors, iron-sulfur protein as acceptor"/>
    <property type="evidence" value="ECO:0007669"/>
    <property type="project" value="UniProtKB-ARBA"/>
</dbReference>